<evidence type="ECO:0000313" key="2">
    <source>
        <dbReference type="Proteomes" id="UP000319908"/>
    </source>
</evidence>
<evidence type="ECO:0000313" key="1">
    <source>
        <dbReference type="EMBL" id="TWU19214.1"/>
    </source>
</evidence>
<dbReference type="OrthoDB" id="276359at2"/>
<keyword evidence="2" id="KW-1185">Reference proteome</keyword>
<sequence>MATVPPATLQRYLNGRFVSFHLSRLLPAFDPFHSGIVDSSGTVPLRFPGFDETYELRLGPSASSSGVVFTLNLQLPILAPGFWFCIHCLMRDDYVALLSPTGHGIFYSHPDTPRHVPDFGDSGTATFADAMTRVEHAEDLIARFTGTSNFEGQ</sequence>
<accession>A0A5C6C7C1</accession>
<organism evidence="1 2">
    <name type="scientific">Allorhodopirellula heiligendammensis</name>
    <dbReference type="NCBI Taxonomy" id="2714739"/>
    <lineage>
        <taxon>Bacteria</taxon>
        <taxon>Pseudomonadati</taxon>
        <taxon>Planctomycetota</taxon>
        <taxon>Planctomycetia</taxon>
        <taxon>Pirellulales</taxon>
        <taxon>Pirellulaceae</taxon>
        <taxon>Allorhodopirellula</taxon>
    </lineage>
</organism>
<comment type="caution">
    <text evidence="1">The sequence shown here is derived from an EMBL/GenBank/DDBJ whole genome shotgun (WGS) entry which is preliminary data.</text>
</comment>
<gene>
    <name evidence="1" type="ORF">Poly21_13850</name>
</gene>
<proteinExistence type="predicted"/>
<protein>
    <submittedName>
        <fullName evidence="1">Uncharacterized protein</fullName>
    </submittedName>
</protein>
<dbReference type="EMBL" id="SJPU01000001">
    <property type="protein sequence ID" value="TWU19214.1"/>
    <property type="molecule type" value="Genomic_DNA"/>
</dbReference>
<name>A0A5C6C7C1_9BACT</name>
<dbReference type="RefSeq" id="WP_146406090.1">
    <property type="nucleotide sequence ID" value="NZ_SJPU01000001.1"/>
</dbReference>
<dbReference type="AlphaFoldDB" id="A0A5C6C7C1"/>
<dbReference type="Proteomes" id="UP000319908">
    <property type="component" value="Unassembled WGS sequence"/>
</dbReference>
<reference evidence="1 2" key="1">
    <citation type="journal article" date="2020" name="Antonie Van Leeuwenhoek">
        <title>Rhodopirellula heiligendammensis sp. nov., Rhodopirellula pilleata sp. nov., and Rhodopirellula solitaria sp. nov. isolated from natural or artificial marine surfaces in Northern Germany and California, USA, and emended description of the genus Rhodopirellula.</title>
        <authorList>
            <person name="Kallscheuer N."/>
            <person name="Wiegand S."/>
            <person name="Jogler M."/>
            <person name="Boedeker C."/>
            <person name="Peeters S.H."/>
            <person name="Rast P."/>
            <person name="Heuer A."/>
            <person name="Jetten M.S.M."/>
            <person name="Rohde M."/>
            <person name="Jogler C."/>
        </authorList>
    </citation>
    <scope>NUCLEOTIDE SEQUENCE [LARGE SCALE GENOMIC DNA]</scope>
    <source>
        <strain evidence="1 2">Poly21</strain>
    </source>
</reference>